<evidence type="ECO:0000256" key="1">
    <source>
        <dbReference type="ARBA" id="ARBA00008814"/>
    </source>
</evidence>
<evidence type="ECO:0000313" key="4">
    <source>
        <dbReference type="EMBL" id="MDQ0205866.1"/>
    </source>
</evidence>
<keyword evidence="2" id="KW-0732">Signal</keyword>
<name>A0ABT9YDD3_9BACI</name>
<evidence type="ECO:0000313" key="5">
    <source>
        <dbReference type="Proteomes" id="UP001225034"/>
    </source>
</evidence>
<sequence>MFHTEQVKVGESVQGKKYVQISLFVCSVLIVSGCQTGSTPEETDEQPSEQVDETGYPLDITDAIDQELTINEEPQKIVSLIPSNTEIVYALGAGEVLVGRSDFDDYPEEVLDVQSIGGMEFDTEQIIELEPDLILAHESGVAQAENGFEQLESAGYPVFVVDDAQTIDEVYETIEQIGQLLNRQIESDELIEEMKDRFSDLSTQTEKDLDTQRSVWVEISPQPIYVAGKETFMDELLQIGHAKNAAEEITGWAEVSEETGITSNPDVIISTYFGAEDIKERPGWTLVSAHEEDRIYDIDPNIVSRPGPRLVEGAEKLAEYIYPDDF</sequence>
<feature type="domain" description="Fe/B12 periplasmic-binding" evidence="3">
    <location>
        <begin position="76"/>
        <end position="325"/>
    </location>
</feature>
<evidence type="ECO:0000256" key="2">
    <source>
        <dbReference type="ARBA" id="ARBA00022729"/>
    </source>
</evidence>
<dbReference type="Pfam" id="PF01497">
    <property type="entry name" value="Peripla_BP_2"/>
    <property type="match status" value="1"/>
</dbReference>
<dbReference type="CDD" id="cd01143">
    <property type="entry name" value="YvrC"/>
    <property type="match status" value="1"/>
</dbReference>
<dbReference type="InterPro" id="IPR002491">
    <property type="entry name" value="ABC_transptr_periplasmic_BD"/>
</dbReference>
<gene>
    <name evidence="4" type="ORF">J2S05_000640</name>
</gene>
<dbReference type="PROSITE" id="PS50983">
    <property type="entry name" value="FE_B12_PBP"/>
    <property type="match status" value="1"/>
</dbReference>
<organism evidence="4 5">
    <name type="scientific">Alkalicoccobacillus murimartini</name>
    <dbReference type="NCBI Taxonomy" id="171685"/>
    <lineage>
        <taxon>Bacteria</taxon>
        <taxon>Bacillati</taxon>
        <taxon>Bacillota</taxon>
        <taxon>Bacilli</taxon>
        <taxon>Bacillales</taxon>
        <taxon>Bacillaceae</taxon>
        <taxon>Alkalicoccobacillus</taxon>
    </lineage>
</organism>
<dbReference type="Gene3D" id="3.40.50.1980">
    <property type="entry name" value="Nitrogenase molybdenum iron protein domain"/>
    <property type="match status" value="2"/>
</dbReference>
<protein>
    <submittedName>
        <fullName evidence="4">Iron complex transport system substrate-binding protein</fullName>
    </submittedName>
</protein>
<comment type="caution">
    <text evidence="4">The sequence shown here is derived from an EMBL/GenBank/DDBJ whole genome shotgun (WGS) entry which is preliminary data.</text>
</comment>
<accession>A0ABT9YDD3</accession>
<evidence type="ECO:0000259" key="3">
    <source>
        <dbReference type="PROSITE" id="PS50983"/>
    </source>
</evidence>
<proteinExistence type="inferred from homology"/>
<dbReference type="EMBL" id="JAUSUA010000001">
    <property type="protein sequence ID" value="MDQ0205866.1"/>
    <property type="molecule type" value="Genomic_DNA"/>
</dbReference>
<dbReference type="NCBIfam" id="NF038402">
    <property type="entry name" value="TroA_like"/>
    <property type="match status" value="1"/>
</dbReference>
<reference evidence="4 5" key="1">
    <citation type="submission" date="2023-07" db="EMBL/GenBank/DDBJ databases">
        <title>Genomic Encyclopedia of Type Strains, Phase IV (KMG-IV): sequencing the most valuable type-strain genomes for metagenomic binning, comparative biology and taxonomic classification.</title>
        <authorList>
            <person name="Goeker M."/>
        </authorList>
    </citation>
    <scope>NUCLEOTIDE SEQUENCE [LARGE SCALE GENOMIC DNA]</scope>
    <source>
        <strain evidence="4 5">DSM 19154</strain>
    </source>
</reference>
<comment type="similarity">
    <text evidence="1">Belongs to the bacterial solute-binding protein 8 family.</text>
</comment>
<dbReference type="PANTHER" id="PTHR30535:SF34">
    <property type="entry name" value="MOLYBDATE-BINDING PROTEIN MOLA"/>
    <property type="match status" value="1"/>
</dbReference>
<dbReference type="PANTHER" id="PTHR30535">
    <property type="entry name" value="VITAMIN B12-BINDING PROTEIN"/>
    <property type="match status" value="1"/>
</dbReference>
<dbReference type="InterPro" id="IPR054828">
    <property type="entry name" value="Vit_B12_bind_prot"/>
</dbReference>
<dbReference type="Proteomes" id="UP001225034">
    <property type="component" value="Unassembled WGS sequence"/>
</dbReference>
<dbReference type="SUPFAM" id="SSF53807">
    <property type="entry name" value="Helical backbone' metal receptor"/>
    <property type="match status" value="1"/>
</dbReference>
<dbReference type="InterPro" id="IPR050902">
    <property type="entry name" value="ABC_Transporter_SBP"/>
</dbReference>
<keyword evidence="5" id="KW-1185">Reference proteome</keyword>